<dbReference type="EC" id="3.6.1.29" evidence="1"/>
<dbReference type="InterPro" id="IPR002591">
    <property type="entry name" value="Phosphodiest/P_Trfase"/>
</dbReference>
<protein>
    <submittedName>
        <fullName evidence="1">Ectonucleotide pyrophosphatase phosphodiesterase</fullName>
        <ecNumber evidence="1">3.6.1.29</ecNumber>
    </submittedName>
</protein>
<dbReference type="InterPro" id="IPR017850">
    <property type="entry name" value="Alkaline_phosphatase_core_sf"/>
</dbReference>
<dbReference type="PANTHER" id="PTHR10151:SF120">
    <property type="entry name" value="BIS(5'-ADENOSYL)-TRIPHOSPHATASE"/>
    <property type="match status" value="1"/>
</dbReference>
<keyword evidence="2" id="KW-1185">Reference proteome</keyword>
<keyword evidence="1" id="KW-0378">Hydrolase</keyword>
<comment type="caution">
    <text evidence="1">The sequence shown here is derived from an EMBL/GenBank/DDBJ whole genome shotgun (WGS) entry which is preliminary data.</text>
</comment>
<accession>A0AAN9AC56</accession>
<evidence type="ECO:0000313" key="1">
    <source>
        <dbReference type="EMBL" id="KAK7080245.1"/>
    </source>
</evidence>
<proteinExistence type="predicted"/>
<name>A0AAN9AC56_HALRR</name>
<sequence>MSDHGMSAVPESNIIDLDEVLDSSLYTASGGSPVLNIWTKPENSLTVYSKLQEGSKTHKYKVYLKENFPPEWHYKDNMRISRILVVAEENYCDTGTGRNCPHQ</sequence>
<dbReference type="Proteomes" id="UP001381693">
    <property type="component" value="Unassembled WGS sequence"/>
</dbReference>
<dbReference type="GO" id="GO:0047710">
    <property type="term" value="F:bis(5'-adenosyl)-triphosphatase activity"/>
    <property type="evidence" value="ECO:0007669"/>
    <property type="project" value="UniProtKB-EC"/>
</dbReference>
<dbReference type="SUPFAM" id="SSF53649">
    <property type="entry name" value="Alkaline phosphatase-like"/>
    <property type="match status" value="1"/>
</dbReference>
<dbReference type="AlphaFoldDB" id="A0AAN9AC56"/>
<reference evidence="1 2" key="1">
    <citation type="submission" date="2023-11" db="EMBL/GenBank/DDBJ databases">
        <title>Halocaridina rubra genome assembly.</title>
        <authorList>
            <person name="Smith C."/>
        </authorList>
    </citation>
    <scope>NUCLEOTIDE SEQUENCE [LARGE SCALE GENOMIC DNA]</scope>
    <source>
        <strain evidence="1">EP-1</strain>
        <tissue evidence="1">Whole</tissue>
    </source>
</reference>
<dbReference type="Pfam" id="PF01663">
    <property type="entry name" value="Phosphodiest"/>
    <property type="match status" value="1"/>
</dbReference>
<organism evidence="1 2">
    <name type="scientific">Halocaridina rubra</name>
    <name type="common">Hawaiian red shrimp</name>
    <dbReference type="NCBI Taxonomy" id="373956"/>
    <lineage>
        <taxon>Eukaryota</taxon>
        <taxon>Metazoa</taxon>
        <taxon>Ecdysozoa</taxon>
        <taxon>Arthropoda</taxon>
        <taxon>Crustacea</taxon>
        <taxon>Multicrustacea</taxon>
        <taxon>Malacostraca</taxon>
        <taxon>Eumalacostraca</taxon>
        <taxon>Eucarida</taxon>
        <taxon>Decapoda</taxon>
        <taxon>Pleocyemata</taxon>
        <taxon>Caridea</taxon>
        <taxon>Atyoidea</taxon>
        <taxon>Atyidae</taxon>
        <taxon>Halocaridina</taxon>
    </lineage>
</organism>
<dbReference type="EMBL" id="JAXCGZ010006032">
    <property type="protein sequence ID" value="KAK7080245.1"/>
    <property type="molecule type" value="Genomic_DNA"/>
</dbReference>
<dbReference type="Gene3D" id="3.30.1360.180">
    <property type="match status" value="1"/>
</dbReference>
<dbReference type="PANTHER" id="PTHR10151">
    <property type="entry name" value="ECTONUCLEOTIDE PYROPHOSPHATASE/PHOSPHODIESTERASE"/>
    <property type="match status" value="1"/>
</dbReference>
<gene>
    <name evidence="1" type="primary">ENPP5</name>
    <name evidence="1" type="ORF">SK128_019892</name>
</gene>
<evidence type="ECO:0000313" key="2">
    <source>
        <dbReference type="Proteomes" id="UP001381693"/>
    </source>
</evidence>